<dbReference type="OrthoDB" id="9805039at2"/>
<accession>A0A2U3AHS3</accession>
<dbReference type="GO" id="GO:0003676">
    <property type="term" value="F:nucleic acid binding"/>
    <property type="evidence" value="ECO:0007669"/>
    <property type="project" value="InterPro"/>
</dbReference>
<evidence type="ECO:0000313" key="6">
    <source>
        <dbReference type="Proteomes" id="UP000245938"/>
    </source>
</evidence>
<dbReference type="CDD" id="cd04458">
    <property type="entry name" value="CSP_CDS"/>
    <property type="match status" value="1"/>
</dbReference>
<evidence type="ECO:0000256" key="1">
    <source>
        <dbReference type="ARBA" id="ARBA00004496"/>
    </source>
</evidence>
<dbReference type="FunFam" id="2.40.50.140:FF:000005">
    <property type="entry name" value="Cold shock protein CspE"/>
    <property type="match status" value="1"/>
</dbReference>
<dbReference type="SUPFAM" id="SSF50249">
    <property type="entry name" value="Nucleic acid-binding proteins"/>
    <property type="match status" value="1"/>
</dbReference>
<evidence type="ECO:0000256" key="3">
    <source>
        <dbReference type="RuleBase" id="RU000408"/>
    </source>
</evidence>
<dbReference type="GO" id="GO:0005737">
    <property type="term" value="C:cytoplasm"/>
    <property type="evidence" value="ECO:0007669"/>
    <property type="project" value="UniProtKB-SubCell"/>
</dbReference>
<dbReference type="Gene3D" id="2.40.50.140">
    <property type="entry name" value="Nucleic acid-binding proteins"/>
    <property type="match status" value="1"/>
</dbReference>
<dbReference type="PANTHER" id="PTHR11544">
    <property type="entry name" value="COLD SHOCK DOMAIN CONTAINING PROTEINS"/>
    <property type="match status" value="1"/>
</dbReference>
<evidence type="ECO:0000256" key="2">
    <source>
        <dbReference type="ARBA" id="ARBA00022490"/>
    </source>
</evidence>
<feature type="domain" description="CSD" evidence="4">
    <location>
        <begin position="1"/>
        <end position="42"/>
    </location>
</feature>
<keyword evidence="6" id="KW-1185">Reference proteome</keyword>
<dbReference type="InterPro" id="IPR002059">
    <property type="entry name" value="CSP_DNA-bd"/>
</dbReference>
<evidence type="ECO:0000313" key="5">
    <source>
        <dbReference type="EMBL" id="PWI24112.1"/>
    </source>
</evidence>
<dbReference type="Proteomes" id="UP000245938">
    <property type="component" value="Unassembled WGS sequence"/>
</dbReference>
<feature type="non-terminal residue" evidence="5">
    <location>
        <position position="42"/>
    </location>
</feature>
<reference evidence="5 6" key="1">
    <citation type="submission" date="2018-05" db="EMBL/GenBank/DDBJ databases">
        <title>Kurthia sibirica genome sequence.</title>
        <authorList>
            <person name="Maclea K.S."/>
            <person name="Goen A.E."/>
        </authorList>
    </citation>
    <scope>NUCLEOTIDE SEQUENCE [LARGE SCALE GENOMIC DNA]</scope>
    <source>
        <strain evidence="5 6">ATCC 49154</strain>
    </source>
</reference>
<dbReference type="PROSITE" id="PS51857">
    <property type="entry name" value="CSD_2"/>
    <property type="match status" value="1"/>
</dbReference>
<dbReference type="InterPro" id="IPR011129">
    <property type="entry name" value="CSD"/>
</dbReference>
<dbReference type="InterPro" id="IPR012156">
    <property type="entry name" value="Cold_shock_CspA"/>
</dbReference>
<evidence type="ECO:0000259" key="4">
    <source>
        <dbReference type="PROSITE" id="PS51857"/>
    </source>
</evidence>
<comment type="caution">
    <text evidence="5">The sequence shown here is derived from an EMBL/GenBank/DDBJ whole genome shotgun (WGS) entry which is preliminary data.</text>
</comment>
<dbReference type="InterPro" id="IPR019844">
    <property type="entry name" value="CSD_CS"/>
</dbReference>
<dbReference type="PRINTS" id="PR00050">
    <property type="entry name" value="COLDSHOCK"/>
</dbReference>
<dbReference type="AlphaFoldDB" id="A0A2U3AHS3"/>
<name>A0A2U3AHS3_9BACL</name>
<protein>
    <submittedName>
        <fullName evidence="5">Cold-shock protein</fullName>
    </submittedName>
</protein>
<gene>
    <name evidence="5" type="ORF">DEX24_15055</name>
</gene>
<organism evidence="5 6">
    <name type="scientific">Kurthia sibirica</name>
    <dbReference type="NCBI Taxonomy" id="202750"/>
    <lineage>
        <taxon>Bacteria</taxon>
        <taxon>Bacillati</taxon>
        <taxon>Bacillota</taxon>
        <taxon>Bacilli</taxon>
        <taxon>Bacillales</taxon>
        <taxon>Caryophanaceae</taxon>
        <taxon>Kurthia</taxon>
    </lineage>
</organism>
<dbReference type="SMART" id="SM00357">
    <property type="entry name" value="CSP"/>
    <property type="match status" value="1"/>
</dbReference>
<dbReference type="Pfam" id="PF00313">
    <property type="entry name" value="CSD"/>
    <property type="match status" value="1"/>
</dbReference>
<dbReference type="InterPro" id="IPR050181">
    <property type="entry name" value="Cold_shock_domain"/>
</dbReference>
<comment type="subcellular location">
    <subcellularLocation>
        <location evidence="1 3">Cytoplasm</location>
    </subcellularLocation>
</comment>
<sequence>MTQGTVKWFNAEKGFGFIEIEGGNDVFVHFSAIQGDGFKSLD</sequence>
<keyword evidence="2" id="KW-0963">Cytoplasm</keyword>
<dbReference type="PROSITE" id="PS00352">
    <property type="entry name" value="CSD_1"/>
    <property type="match status" value="1"/>
</dbReference>
<dbReference type="RefSeq" id="WP_146193003.1">
    <property type="nucleotide sequence ID" value="NZ_QFVR01000028.1"/>
</dbReference>
<proteinExistence type="predicted"/>
<dbReference type="EMBL" id="QFVR01000028">
    <property type="protein sequence ID" value="PWI24112.1"/>
    <property type="molecule type" value="Genomic_DNA"/>
</dbReference>
<dbReference type="PIRSF" id="PIRSF002599">
    <property type="entry name" value="Cold_shock_A"/>
    <property type="match status" value="1"/>
</dbReference>
<dbReference type="InterPro" id="IPR012340">
    <property type="entry name" value="NA-bd_OB-fold"/>
</dbReference>